<evidence type="ECO:0000256" key="1">
    <source>
        <dbReference type="ARBA" id="ARBA00004429"/>
    </source>
</evidence>
<name>A0A1F7WGX4_9BACT</name>
<comment type="subcellular location">
    <subcellularLocation>
        <location evidence="1">Cell inner membrane</location>
        <topology evidence="1">Multi-pass membrane protein</topology>
    </subcellularLocation>
    <subcellularLocation>
        <location evidence="9">Cell membrane</location>
        <topology evidence="9">Multi-pass membrane protein</topology>
    </subcellularLocation>
</comment>
<comment type="similarity">
    <text evidence="2 9">Belongs to the GSP F family.</text>
</comment>
<dbReference type="GO" id="GO:0005886">
    <property type="term" value="C:plasma membrane"/>
    <property type="evidence" value="ECO:0007669"/>
    <property type="project" value="UniProtKB-SubCell"/>
</dbReference>
<dbReference type="AlphaFoldDB" id="A0A1F7WGX4"/>
<sequence length="404" mass="44691">MPEFLYTAINASGTEVKGTVDASNEQTARERLVAQNLSVTSLKKEAEMSWEEYFSAGNRKISNKDIMMFTKYFAVLTKAGIPIIKSLVILEKQTENLRLRKKIKKIRTGVEAGSNLYEQFSQHDDCFQPMYLNLLKIGEESGMLFDMLEKLNGFLKKSAAMRSKVKSAMTYPAAIMIVAGLVVVFLMAFVIPRFSAMFKSFKAALPLPTQITIAISNFIKDNIILEIVSVIGFIYGVQAFYKWPVGRQIWDKVSLKLPLIGQLVMKSSVNTFASNLSVLLKSGVSVTKALDITNSSVDNLILKAEFNQMKVNVEAGMSIGDSVSKSPTIPDMVAQMISIGDQTGTLENMLENIAIFYEEEIDILVDALTSLIEPLFIVFLGGVVGGIVISMFLPILQMSKAVQH</sequence>
<dbReference type="InterPro" id="IPR042094">
    <property type="entry name" value="T2SS_GspF_sf"/>
</dbReference>
<dbReference type="GO" id="GO:0009306">
    <property type="term" value="P:protein secretion"/>
    <property type="evidence" value="ECO:0007669"/>
    <property type="project" value="InterPro"/>
</dbReference>
<evidence type="ECO:0000313" key="13">
    <source>
        <dbReference type="Proteomes" id="UP000178735"/>
    </source>
</evidence>
<evidence type="ECO:0000256" key="3">
    <source>
        <dbReference type="ARBA" id="ARBA00022448"/>
    </source>
</evidence>
<keyword evidence="6 9" id="KW-0812">Transmembrane</keyword>
<keyword evidence="3 9" id="KW-0813">Transport</keyword>
<dbReference type="InterPro" id="IPR001992">
    <property type="entry name" value="T2SS_GspF/T4SS_PilC_CS"/>
</dbReference>
<dbReference type="EMBL" id="MGFH01000236">
    <property type="protein sequence ID" value="OGM01448.1"/>
    <property type="molecule type" value="Genomic_DNA"/>
</dbReference>
<comment type="caution">
    <text evidence="12">The sequence shown here is derived from an EMBL/GenBank/DDBJ whole genome shotgun (WGS) entry which is preliminary data.</text>
</comment>
<feature type="domain" description="Type II secretion system protein GspF" evidence="11">
    <location>
        <begin position="69"/>
        <end position="192"/>
    </location>
</feature>
<dbReference type="Pfam" id="PF00482">
    <property type="entry name" value="T2SSF"/>
    <property type="match status" value="2"/>
</dbReference>
<dbReference type="FunFam" id="1.20.81.30:FF:000001">
    <property type="entry name" value="Type II secretion system protein F"/>
    <property type="match status" value="1"/>
</dbReference>
<evidence type="ECO:0000256" key="9">
    <source>
        <dbReference type="RuleBase" id="RU003923"/>
    </source>
</evidence>
<reference evidence="12 13" key="1">
    <citation type="journal article" date="2016" name="Nat. Commun.">
        <title>Thousands of microbial genomes shed light on interconnected biogeochemical processes in an aquifer system.</title>
        <authorList>
            <person name="Anantharaman K."/>
            <person name="Brown C.T."/>
            <person name="Hug L.A."/>
            <person name="Sharon I."/>
            <person name="Castelle C.J."/>
            <person name="Probst A.J."/>
            <person name="Thomas B.C."/>
            <person name="Singh A."/>
            <person name="Wilkins M.J."/>
            <person name="Karaoz U."/>
            <person name="Brodie E.L."/>
            <person name="Williams K.H."/>
            <person name="Hubbard S.S."/>
            <person name="Banfield J.F."/>
        </authorList>
    </citation>
    <scope>NUCLEOTIDE SEQUENCE [LARGE SCALE GENOMIC DNA]</scope>
</reference>
<evidence type="ECO:0000256" key="2">
    <source>
        <dbReference type="ARBA" id="ARBA00005745"/>
    </source>
</evidence>
<accession>A0A1F7WGX4</accession>
<evidence type="ECO:0000313" key="12">
    <source>
        <dbReference type="EMBL" id="OGM01448.1"/>
    </source>
</evidence>
<keyword evidence="5" id="KW-0997">Cell inner membrane</keyword>
<proteinExistence type="inferred from homology"/>
<dbReference type="InterPro" id="IPR018076">
    <property type="entry name" value="T2SS_GspF_dom"/>
</dbReference>
<gene>
    <name evidence="12" type="ORF">A2008_12900</name>
</gene>
<dbReference type="PANTHER" id="PTHR30012:SF0">
    <property type="entry name" value="TYPE II SECRETION SYSTEM PROTEIN F-RELATED"/>
    <property type="match status" value="1"/>
</dbReference>
<feature type="transmembrane region" description="Helical" evidence="10">
    <location>
        <begin position="375"/>
        <end position="396"/>
    </location>
</feature>
<evidence type="ECO:0000256" key="4">
    <source>
        <dbReference type="ARBA" id="ARBA00022475"/>
    </source>
</evidence>
<evidence type="ECO:0000256" key="7">
    <source>
        <dbReference type="ARBA" id="ARBA00022989"/>
    </source>
</evidence>
<organism evidence="12 13">
    <name type="scientific">Candidatus Wallbacteria bacterium GWC2_49_35</name>
    <dbReference type="NCBI Taxonomy" id="1817813"/>
    <lineage>
        <taxon>Bacteria</taxon>
        <taxon>Candidatus Walliibacteriota</taxon>
    </lineage>
</organism>
<evidence type="ECO:0000259" key="11">
    <source>
        <dbReference type="Pfam" id="PF00482"/>
    </source>
</evidence>
<evidence type="ECO:0000256" key="6">
    <source>
        <dbReference type="ARBA" id="ARBA00022692"/>
    </source>
</evidence>
<keyword evidence="7 10" id="KW-1133">Transmembrane helix</keyword>
<evidence type="ECO:0000256" key="8">
    <source>
        <dbReference type="ARBA" id="ARBA00023136"/>
    </source>
</evidence>
<evidence type="ECO:0000256" key="5">
    <source>
        <dbReference type="ARBA" id="ARBA00022519"/>
    </source>
</evidence>
<feature type="transmembrane region" description="Helical" evidence="10">
    <location>
        <begin position="171"/>
        <end position="191"/>
    </location>
</feature>
<dbReference type="PROSITE" id="PS00874">
    <property type="entry name" value="T2SP_F"/>
    <property type="match status" value="1"/>
</dbReference>
<feature type="transmembrane region" description="Helical" evidence="10">
    <location>
        <begin position="223"/>
        <end position="241"/>
    </location>
</feature>
<dbReference type="PANTHER" id="PTHR30012">
    <property type="entry name" value="GENERAL SECRETION PATHWAY PROTEIN"/>
    <property type="match status" value="1"/>
</dbReference>
<dbReference type="Gene3D" id="1.20.81.30">
    <property type="entry name" value="Type II secretion system (T2SS), domain F"/>
    <property type="match status" value="2"/>
</dbReference>
<keyword evidence="4" id="KW-1003">Cell membrane</keyword>
<evidence type="ECO:0000256" key="10">
    <source>
        <dbReference type="SAM" id="Phobius"/>
    </source>
</evidence>
<dbReference type="Proteomes" id="UP000178735">
    <property type="component" value="Unassembled WGS sequence"/>
</dbReference>
<dbReference type="PRINTS" id="PR00812">
    <property type="entry name" value="BCTERIALGSPF"/>
</dbReference>
<feature type="domain" description="Type II secretion system protein GspF" evidence="11">
    <location>
        <begin position="272"/>
        <end position="394"/>
    </location>
</feature>
<dbReference type="STRING" id="1817813.A2008_12900"/>
<keyword evidence="8 10" id="KW-0472">Membrane</keyword>
<dbReference type="InterPro" id="IPR003004">
    <property type="entry name" value="GspF/PilC"/>
</dbReference>
<protein>
    <recommendedName>
        <fullName evidence="11">Type II secretion system protein GspF domain-containing protein</fullName>
    </recommendedName>
</protein>